<sequence>MFFSAFNPNSNAHPLSHLGVGIGAGGTTSDVVVQGLFQGVLLQYVFAEYSLFAPALALALAGRAFLDFFYSQYTDVQKLSFTGMSAIVGFVGSYLLTIVMEEWFGWNTEEIVESVVHHRAPHRKDRMSARETRRDRTRARLREINARERERSRSHSQDRQDRSRHRERDMSAPATERFGAPPTAITEMTSSTLTMEQMGYTGLGRLLDLELANLRKRAATAEADRRRCKEERKWAIAEGDKVRATQLGWQVKRYAAMAESYTREADRRIIEGLINIQELFIFLLTLVSSDLLNQQPVQTTQAKYLLHLLRKAIHGNTEKIESIMDTITKMR</sequence>
<protein>
    <submittedName>
        <fullName evidence="3">Uncharacterized protein</fullName>
    </submittedName>
</protein>
<dbReference type="EMBL" id="SGPK01000330">
    <property type="protein sequence ID" value="THH04576.1"/>
    <property type="molecule type" value="Genomic_DNA"/>
</dbReference>
<reference evidence="3 4" key="1">
    <citation type="submission" date="2019-02" db="EMBL/GenBank/DDBJ databases">
        <title>Genome sequencing of the rare red list fungi Phellinidium pouzarii.</title>
        <authorList>
            <person name="Buettner E."/>
            <person name="Kellner H."/>
        </authorList>
    </citation>
    <scope>NUCLEOTIDE SEQUENCE [LARGE SCALE GENOMIC DNA]</scope>
    <source>
        <strain evidence="3 4">DSM 108285</strain>
    </source>
</reference>
<keyword evidence="2" id="KW-0472">Membrane</keyword>
<feature type="transmembrane region" description="Helical" evidence="2">
    <location>
        <begin position="49"/>
        <end position="69"/>
    </location>
</feature>
<dbReference type="AlphaFoldDB" id="A0A4S4L008"/>
<evidence type="ECO:0000256" key="2">
    <source>
        <dbReference type="SAM" id="Phobius"/>
    </source>
</evidence>
<dbReference type="Proteomes" id="UP000308199">
    <property type="component" value="Unassembled WGS sequence"/>
</dbReference>
<dbReference type="OrthoDB" id="3246365at2759"/>
<keyword evidence="2" id="KW-1133">Transmembrane helix</keyword>
<name>A0A4S4L008_9AGAM</name>
<evidence type="ECO:0000313" key="3">
    <source>
        <dbReference type="EMBL" id="THH04576.1"/>
    </source>
</evidence>
<gene>
    <name evidence="3" type="ORF">EW145_g5413</name>
</gene>
<accession>A0A4S4L008</accession>
<evidence type="ECO:0000256" key="1">
    <source>
        <dbReference type="SAM" id="MobiDB-lite"/>
    </source>
</evidence>
<feature type="region of interest" description="Disordered" evidence="1">
    <location>
        <begin position="117"/>
        <end position="179"/>
    </location>
</feature>
<organism evidence="3 4">
    <name type="scientific">Phellinidium pouzarii</name>
    <dbReference type="NCBI Taxonomy" id="167371"/>
    <lineage>
        <taxon>Eukaryota</taxon>
        <taxon>Fungi</taxon>
        <taxon>Dikarya</taxon>
        <taxon>Basidiomycota</taxon>
        <taxon>Agaricomycotina</taxon>
        <taxon>Agaricomycetes</taxon>
        <taxon>Hymenochaetales</taxon>
        <taxon>Hymenochaetaceae</taxon>
        <taxon>Phellinidium</taxon>
    </lineage>
</organism>
<comment type="caution">
    <text evidence="3">The sequence shown here is derived from an EMBL/GenBank/DDBJ whole genome shotgun (WGS) entry which is preliminary data.</text>
</comment>
<proteinExistence type="predicted"/>
<feature type="compositionally biased region" description="Basic and acidic residues" evidence="1">
    <location>
        <begin position="126"/>
        <end position="170"/>
    </location>
</feature>
<feature type="transmembrane region" description="Helical" evidence="2">
    <location>
        <begin position="81"/>
        <end position="100"/>
    </location>
</feature>
<keyword evidence="4" id="KW-1185">Reference proteome</keyword>
<keyword evidence="2" id="KW-0812">Transmembrane</keyword>
<evidence type="ECO:0000313" key="4">
    <source>
        <dbReference type="Proteomes" id="UP000308199"/>
    </source>
</evidence>